<keyword evidence="10 13" id="KW-1133">Transmembrane helix</keyword>
<dbReference type="GO" id="GO:0009002">
    <property type="term" value="F:serine-type D-Ala-D-Ala carboxypeptidase activity"/>
    <property type="evidence" value="ECO:0007669"/>
    <property type="project" value="UniProtKB-EC"/>
</dbReference>
<proteinExistence type="predicted"/>
<dbReference type="FunFam" id="3.40.710.10:FF:000024">
    <property type="entry name" value="Penicillin-binding protein 2"/>
    <property type="match status" value="1"/>
</dbReference>
<evidence type="ECO:0000256" key="3">
    <source>
        <dbReference type="ARBA" id="ARBA00022475"/>
    </source>
</evidence>
<evidence type="ECO:0000256" key="12">
    <source>
        <dbReference type="ARBA" id="ARBA00023316"/>
    </source>
</evidence>
<evidence type="ECO:0000313" key="17">
    <source>
        <dbReference type="Proteomes" id="UP000809273"/>
    </source>
</evidence>
<comment type="caution">
    <text evidence="16">The sequence shown here is derived from an EMBL/GenBank/DDBJ whole genome shotgun (WGS) entry which is preliminary data.</text>
</comment>
<keyword evidence="9" id="KW-0573">Peptidoglycan synthesis</keyword>
<evidence type="ECO:0000256" key="9">
    <source>
        <dbReference type="ARBA" id="ARBA00022984"/>
    </source>
</evidence>
<keyword evidence="5" id="KW-0645">Protease</keyword>
<dbReference type="Proteomes" id="UP000809273">
    <property type="component" value="Unassembled WGS sequence"/>
</dbReference>
<dbReference type="AlphaFoldDB" id="A0A9D8KH93"/>
<dbReference type="SUPFAM" id="SSF56601">
    <property type="entry name" value="beta-lactamase/transpeptidase-like"/>
    <property type="match status" value="1"/>
</dbReference>
<dbReference type="EMBL" id="JAFGIX010000065">
    <property type="protein sequence ID" value="MBN1574109.1"/>
    <property type="molecule type" value="Genomic_DNA"/>
</dbReference>
<accession>A0A9D8KH93</accession>
<evidence type="ECO:0000256" key="6">
    <source>
        <dbReference type="ARBA" id="ARBA00022692"/>
    </source>
</evidence>
<protein>
    <submittedName>
        <fullName evidence="16">Penicillin-binding protein 2</fullName>
        <ecNumber evidence="16">3.4.16.4</ecNumber>
    </submittedName>
</protein>
<evidence type="ECO:0000256" key="5">
    <source>
        <dbReference type="ARBA" id="ARBA00022670"/>
    </source>
</evidence>
<keyword evidence="12" id="KW-0961">Cell wall biogenesis/degradation</keyword>
<dbReference type="GO" id="GO:0006508">
    <property type="term" value="P:proteolysis"/>
    <property type="evidence" value="ECO:0007669"/>
    <property type="project" value="UniProtKB-KW"/>
</dbReference>
<comment type="subcellular location">
    <subcellularLocation>
        <location evidence="2">Cell membrane</location>
    </subcellularLocation>
    <subcellularLocation>
        <location evidence="1">Membrane</location>
        <topology evidence="1">Single-pass membrane protein</topology>
    </subcellularLocation>
</comment>
<reference evidence="16" key="1">
    <citation type="journal article" date="2021" name="Environ. Microbiol.">
        <title>Genomic characterization of three novel Desulfobacterota classes expand the metabolic and phylogenetic diversity of the phylum.</title>
        <authorList>
            <person name="Murphy C.L."/>
            <person name="Biggerstaff J."/>
            <person name="Eichhorn A."/>
            <person name="Ewing E."/>
            <person name="Shahan R."/>
            <person name="Soriano D."/>
            <person name="Stewart S."/>
            <person name="VanMol K."/>
            <person name="Walker R."/>
            <person name="Walters P."/>
            <person name="Elshahed M.S."/>
            <person name="Youssef N.H."/>
        </authorList>
    </citation>
    <scope>NUCLEOTIDE SEQUENCE</scope>
    <source>
        <strain evidence="16">Zod_Metabat.24</strain>
    </source>
</reference>
<dbReference type="InterPro" id="IPR036138">
    <property type="entry name" value="PBP_dimer_sf"/>
</dbReference>
<dbReference type="InterPro" id="IPR050515">
    <property type="entry name" value="Beta-lactam/transpept"/>
</dbReference>
<organism evidence="16 17">
    <name type="scientific">Candidatus Zymogenus saltonus</name>
    <dbReference type="NCBI Taxonomy" id="2844893"/>
    <lineage>
        <taxon>Bacteria</taxon>
        <taxon>Deltaproteobacteria</taxon>
        <taxon>Candidatus Zymogenia</taxon>
        <taxon>Candidatus Zymogeniales</taxon>
        <taxon>Candidatus Zymogenaceae</taxon>
        <taxon>Candidatus Zymogenus</taxon>
    </lineage>
</organism>
<dbReference type="EC" id="3.4.16.4" evidence="16"/>
<dbReference type="GO" id="GO:0008658">
    <property type="term" value="F:penicillin binding"/>
    <property type="evidence" value="ECO:0007669"/>
    <property type="project" value="InterPro"/>
</dbReference>
<evidence type="ECO:0000256" key="2">
    <source>
        <dbReference type="ARBA" id="ARBA00004236"/>
    </source>
</evidence>
<reference evidence="16" key="2">
    <citation type="submission" date="2021-01" db="EMBL/GenBank/DDBJ databases">
        <authorList>
            <person name="Hahn C.R."/>
            <person name="Youssef N.H."/>
            <person name="Elshahed M."/>
        </authorList>
    </citation>
    <scope>NUCLEOTIDE SEQUENCE</scope>
    <source>
        <strain evidence="16">Zod_Metabat.24</strain>
    </source>
</reference>
<evidence type="ECO:0000256" key="4">
    <source>
        <dbReference type="ARBA" id="ARBA00022519"/>
    </source>
</evidence>
<dbReference type="Pfam" id="PF00905">
    <property type="entry name" value="Transpeptidase"/>
    <property type="match status" value="1"/>
</dbReference>
<dbReference type="PANTHER" id="PTHR30627">
    <property type="entry name" value="PEPTIDOGLYCAN D,D-TRANSPEPTIDASE"/>
    <property type="match status" value="1"/>
</dbReference>
<dbReference type="GO" id="GO:0008360">
    <property type="term" value="P:regulation of cell shape"/>
    <property type="evidence" value="ECO:0007669"/>
    <property type="project" value="UniProtKB-KW"/>
</dbReference>
<keyword evidence="7 16" id="KW-0378">Hydrolase</keyword>
<feature type="domain" description="Penicillin-binding protein dimerisation" evidence="15">
    <location>
        <begin position="60"/>
        <end position="229"/>
    </location>
</feature>
<dbReference type="Gene3D" id="3.90.1310.10">
    <property type="entry name" value="Penicillin-binding protein 2a (Domain 2)"/>
    <property type="match status" value="1"/>
</dbReference>
<dbReference type="GO" id="GO:0009252">
    <property type="term" value="P:peptidoglycan biosynthetic process"/>
    <property type="evidence" value="ECO:0007669"/>
    <property type="project" value="UniProtKB-KW"/>
</dbReference>
<evidence type="ECO:0000256" key="8">
    <source>
        <dbReference type="ARBA" id="ARBA00022960"/>
    </source>
</evidence>
<dbReference type="PANTHER" id="PTHR30627:SF2">
    <property type="entry name" value="PEPTIDOGLYCAN D,D-TRANSPEPTIDASE MRDA"/>
    <property type="match status" value="1"/>
</dbReference>
<evidence type="ECO:0000256" key="13">
    <source>
        <dbReference type="SAM" id="Phobius"/>
    </source>
</evidence>
<feature type="transmembrane region" description="Helical" evidence="13">
    <location>
        <begin position="17"/>
        <end position="37"/>
    </location>
</feature>
<dbReference type="GO" id="GO:0071972">
    <property type="term" value="F:peptidoglycan L,D-transpeptidase activity"/>
    <property type="evidence" value="ECO:0007669"/>
    <property type="project" value="TreeGrafter"/>
</dbReference>
<dbReference type="Gene3D" id="3.30.1390.30">
    <property type="entry name" value="Penicillin-binding protein 2a, domain 3"/>
    <property type="match status" value="1"/>
</dbReference>
<name>A0A9D8KH93_9DELT</name>
<dbReference type="InterPro" id="IPR017790">
    <property type="entry name" value="Penicillin-binding_protein_2"/>
</dbReference>
<keyword evidence="16" id="KW-0121">Carboxypeptidase</keyword>
<evidence type="ECO:0000259" key="14">
    <source>
        <dbReference type="Pfam" id="PF00905"/>
    </source>
</evidence>
<keyword evidence="11 13" id="KW-0472">Membrane</keyword>
<dbReference type="SUPFAM" id="SSF56519">
    <property type="entry name" value="Penicillin binding protein dimerisation domain"/>
    <property type="match status" value="1"/>
</dbReference>
<dbReference type="InterPro" id="IPR001460">
    <property type="entry name" value="PCN-bd_Tpept"/>
</dbReference>
<keyword evidence="8" id="KW-0133">Cell shape</keyword>
<dbReference type="GO" id="GO:0071555">
    <property type="term" value="P:cell wall organization"/>
    <property type="evidence" value="ECO:0007669"/>
    <property type="project" value="UniProtKB-KW"/>
</dbReference>
<keyword evidence="6 13" id="KW-0812">Transmembrane</keyword>
<evidence type="ECO:0000259" key="15">
    <source>
        <dbReference type="Pfam" id="PF03717"/>
    </source>
</evidence>
<feature type="domain" description="Penicillin-binding protein transpeptidase" evidence="14">
    <location>
        <begin position="266"/>
        <end position="598"/>
    </location>
</feature>
<gene>
    <name evidence="16" type="primary">mrdA</name>
    <name evidence="16" type="ORF">JW984_13010</name>
</gene>
<keyword evidence="3" id="KW-1003">Cell membrane</keyword>
<evidence type="ECO:0000256" key="10">
    <source>
        <dbReference type="ARBA" id="ARBA00022989"/>
    </source>
</evidence>
<sequence>MSDYDIKRVDPHRSVKVTLIGIVAVLLFMGLCVRLAYLQLYMGETFRILSENNRIRFVKVPAPRGMFFDRHGRVVVDNRPSFDVKLATEYVENIDDALANVSKLTGVEAGILKTNLKREKDKNPKYRPLTVVRDLPKDDMAPLISRIHRYPALELEVLPIRNYVYGPLAPHLFGYMGEIGDDELELEKYRGYKTGDIIGKSGIEEQWDREIRGVDGGIQMEVDSTGRELKFLGKVDPVPGNNFVLTIDLELQEFARRLMEENDYAGAVIAMDPRSFEILAMVSAPGFDPATFAKGISADEWKALVNHPRHPLENKGISGQYPPGSTYKLITATAGLEEGFIDIDKKLYCPGYYRFGGRAFACWKAGGHGGIKIHRAIVESCDVFFYQVGNGVGIEGLSRYGDSYGFGKLTGIKLSNEKVGINPSPKWKKDYFGQPWYPGETISCSIGQGYTLVTPLQLLVAFSAAANGGTVYEPMIVRKILSPEGETIEEFKKVKRGEVLVSPENLEILKSGFYGGVNEPHGTGWRARVKDKNVCGKTGTAQVITGRMSSKYLPYELRDHAWFVAFAPLEKPEIAVVVLVEHGGFGGTAASPIVGEVIKKYFELKERKRR</sequence>
<dbReference type="NCBIfam" id="TIGR03423">
    <property type="entry name" value="pbp2_mrdA"/>
    <property type="match status" value="1"/>
</dbReference>
<dbReference type="InterPro" id="IPR005311">
    <property type="entry name" value="PBP_dimer"/>
</dbReference>
<dbReference type="Gene3D" id="3.40.710.10">
    <property type="entry name" value="DD-peptidase/beta-lactamase superfamily"/>
    <property type="match status" value="1"/>
</dbReference>
<dbReference type="Pfam" id="PF03717">
    <property type="entry name" value="PBP_dimer"/>
    <property type="match status" value="1"/>
</dbReference>
<dbReference type="InterPro" id="IPR012338">
    <property type="entry name" value="Beta-lactam/transpept-like"/>
</dbReference>
<dbReference type="GO" id="GO:0005886">
    <property type="term" value="C:plasma membrane"/>
    <property type="evidence" value="ECO:0007669"/>
    <property type="project" value="UniProtKB-SubCell"/>
</dbReference>
<evidence type="ECO:0000256" key="1">
    <source>
        <dbReference type="ARBA" id="ARBA00004167"/>
    </source>
</evidence>
<keyword evidence="4" id="KW-0997">Cell inner membrane</keyword>
<evidence type="ECO:0000313" key="16">
    <source>
        <dbReference type="EMBL" id="MBN1574109.1"/>
    </source>
</evidence>
<evidence type="ECO:0000256" key="7">
    <source>
        <dbReference type="ARBA" id="ARBA00022801"/>
    </source>
</evidence>
<evidence type="ECO:0000256" key="11">
    <source>
        <dbReference type="ARBA" id="ARBA00023136"/>
    </source>
</evidence>